<comment type="caution">
    <text evidence="3">The sequence shown here is derived from an EMBL/GenBank/DDBJ whole genome shotgun (WGS) entry which is preliminary data.</text>
</comment>
<evidence type="ECO:0000313" key="4">
    <source>
        <dbReference type="Proteomes" id="UP000285060"/>
    </source>
</evidence>
<feature type="transmembrane region" description="Helical" evidence="2">
    <location>
        <begin position="316"/>
        <end position="335"/>
    </location>
</feature>
<organism evidence="3 4">
    <name type="scientific">Aphanomyces invadans</name>
    <dbReference type="NCBI Taxonomy" id="157072"/>
    <lineage>
        <taxon>Eukaryota</taxon>
        <taxon>Sar</taxon>
        <taxon>Stramenopiles</taxon>
        <taxon>Oomycota</taxon>
        <taxon>Saprolegniomycetes</taxon>
        <taxon>Saprolegniales</taxon>
        <taxon>Verrucalvaceae</taxon>
        <taxon>Aphanomyces</taxon>
    </lineage>
</organism>
<dbReference type="GO" id="GO:0042910">
    <property type="term" value="F:xenobiotic transmembrane transporter activity"/>
    <property type="evidence" value="ECO:0007669"/>
    <property type="project" value="InterPro"/>
</dbReference>
<evidence type="ECO:0000256" key="1">
    <source>
        <dbReference type="ARBA" id="ARBA00010199"/>
    </source>
</evidence>
<keyword evidence="2" id="KW-0472">Membrane</keyword>
<keyword evidence="2" id="KW-0812">Transmembrane</keyword>
<reference evidence="3 4" key="1">
    <citation type="submission" date="2018-08" db="EMBL/GenBank/DDBJ databases">
        <title>Aphanomyces genome sequencing and annotation.</title>
        <authorList>
            <person name="Minardi D."/>
            <person name="Oidtmann B."/>
            <person name="Van Der Giezen M."/>
            <person name="Studholme D.J."/>
        </authorList>
    </citation>
    <scope>NUCLEOTIDE SEQUENCE [LARGE SCALE GENOMIC DNA]</scope>
    <source>
        <strain evidence="3 4">NJM0002</strain>
    </source>
</reference>
<dbReference type="AlphaFoldDB" id="A0A418ALQ0"/>
<dbReference type="GO" id="GO:0016020">
    <property type="term" value="C:membrane"/>
    <property type="evidence" value="ECO:0007669"/>
    <property type="project" value="InterPro"/>
</dbReference>
<sequence>MYATELILFNLSTSHFGRFKDTMERLLAPPAADELRALLRLAAPTFVSSLSFYALSMLEMIFAGHLGTAEMTAVSFSQIIFDFSIIVFTQGFNKGLNALGSQAYGAKNLLLLGRYAQMGCLGVTLVTVPLALSWWFIGDLLRVFGVSPASVVLAQQYSKHSTLWLWPRLIYQYLTVYFDCQQIVLPTAIISLTFVLVHVGMNVLVVFGVPSWGWSGMGFAGLPLVMSITMFGRLGAFVLYMMWYRQFHVRSWVWSAEFFQTKYILPQIRVALDSHNSMIMLVFFLTSPIYGLGSAGVIRIGMYLGANEPVKAKQVARVLTICICCLSVAIATVLMLNRNVVGHLYSSDPRVWTSMTGICTLAASGYILLSLFYSSMVSSSWTWSHQRLTISVAIQAILVAQARALPILGIYWHIGLLGVWMGMSLGYGVTTFVAFYGATTTNWEDEAANAVLRSNAKQQQITETTRLLQDQL</sequence>
<proteinExistence type="inferred from homology"/>
<feature type="transmembrane region" description="Helical" evidence="2">
    <location>
        <begin position="418"/>
        <end position="438"/>
    </location>
</feature>
<dbReference type="GO" id="GO:0015297">
    <property type="term" value="F:antiporter activity"/>
    <property type="evidence" value="ECO:0007669"/>
    <property type="project" value="InterPro"/>
</dbReference>
<evidence type="ECO:0000256" key="2">
    <source>
        <dbReference type="SAM" id="Phobius"/>
    </source>
</evidence>
<gene>
    <name evidence="3" type="ORF">DYB32_008181</name>
</gene>
<dbReference type="InterPro" id="IPR002528">
    <property type="entry name" value="MATE_fam"/>
</dbReference>
<dbReference type="EMBL" id="QUSY01001231">
    <property type="protein sequence ID" value="RHY25646.1"/>
    <property type="molecule type" value="Genomic_DNA"/>
</dbReference>
<dbReference type="PANTHER" id="PTHR11206">
    <property type="entry name" value="MULTIDRUG RESISTANCE PROTEIN"/>
    <property type="match status" value="1"/>
</dbReference>
<feature type="transmembrane region" description="Helical" evidence="2">
    <location>
        <begin position="115"/>
        <end position="137"/>
    </location>
</feature>
<comment type="similarity">
    <text evidence="1">Belongs to the multi antimicrobial extrusion (MATE) (TC 2.A.66.1) family.</text>
</comment>
<feature type="transmembrane region" description="Helical" evidence="2">
    <location>
        <begin position="388"/>
        <end position="412"/>
    </location>
</feature>
<dbReference type="Proteomes" id="UP000285060">
    <property type="component" value="Unassembled WGS sequence"/>
</dbReference>
<keyword evidence="2" id="KW-1133">Transmembrane helix</keyword>
<name>A0A418ALQ0_9STRA</name>
<accession>A0A418ALQ0</accession>
<protein>
    <recommendedName>
        <fullName evidence="5">MATE efflux family protein</fullName>
    </recommendedName>
</protein>
<feature type="transmembrane region" description="Helical" evidence="2">
    <location>
        <begin position="183"/>
        <end position="207"/>
    </location>
</feature>
<feature type="transmembrane region" description="Helical" evidence="2">
    <location>
        <begin position="279"/>
        <end position="304"/>
    </location>
</feature>
<feature type="transmembrane region" description="Helical" evidence="2">
    <location>
        <begin position="355"/>
        <end position="376"/>
    </location>
</feature>
<feature type="transmembrane region" description="Helical" evidence="2">
    <location>
        <begin position="219"/>
        <end position="243"/>
    </location>
</feature>
<dbReference type="VEuPathDB" id="FungiDB:H310_06268"/>
<keyword evidence="4" id="KW-1185">Reference proteome</keyword>
<evidence type="ECO:0000313" key="3">
    <source>
        <dbReference type="EMBL" id="RHY25646.1"/>
    </source>
</evidence>
<dbReference type="Pfam" id="PF01554">
    <property type="entry name" value="MatE"/>
    <property type="match status" value="2"/>
</dbReference>
<evidence type="ECO:0008006" key="5">
    <source>
        <dbReference type="Google" id="ProtNLM"/>
    </source>
</evidence>